<keyword evidence="2" id="KW-0812">Transmembrane</keyword>
<dbReference type="Proteomes" id="UP001596098">
    <property type="component" value="Unassembled WGS sequence"/>
</dbReference>
<evidence type="ECO:0000313" key="4">
    <source>
        <dbReference type="Proteomes" id="UP001596098"/>
    </source>
</evidence>
<proteinExistence type="predicted"/>
<evidence type="ECO:0000313" key="3">
    <source>
        <dbReference type="EMBL" id="MFC6153884.1"/>
    </source>
</evidence>
<evidence type="ECO:0000256" key="2">
    <source>
        <dbReference type="SAM" id="Phobius"/>
    </source>
</evidence>
<feature type="transmembrane region" description="Helical" evidence="2">
    <location>
        <begin position="500"/>
        <end position="520"/>
    </location>
</feature>
<reference evidence="4" key="1">
    <citation type="journal article" date="2019" name="Int. J. Syst. Evol. Microbiol.">
        <title>The Global Catalogue of Microorganisms (GCM) 10K type strain sequencing project: providing services to taxonomists for standard genome sequencing and annotation.</title>
        <authorList>
            <consortium name="The Broad Institute Genomics Platform"/>
            <consortium name="The Broad Institute Genome Sequencing Center for Infectious Disease"/>
            <person name="Wu L."/>
            <person name="Ma J."/>
        </authorList>
    </citation>
    <scope>NUCLEOTIDE SEQUENCE [LARGE SCALE GENOMIC DNA]</scope>
    <source>
        <strain evidence="4">DFY28</strain>
    </source>
</reference>
<feature type="compositionally biased region" description="Acidic residues" evidence="1">
    <location>
        <begin position="306"/>
        <end position="315"/>
    </location>
</feature>
<accession>A0ABW1QYZ8</accession>
<keyword evidence="2" id="KW-0472">Membrane</keyword>
<keyword evidence="2" id="KW-1133">Transmembrane helix</keyword>
<comment type="caution">
    <text evidence="3">The sequence shown here is derived from an EMBL/GenBank/DDBJ whole genome shotgun (WGS) entry which is preliminary data.</text>
</comment>
<dbReference type="EMBL" id="JBHSQI010000005">
    <property type="protein sequence ID" value="MFC6153884.1"/>
    <property type="molecule type" value="Genomic_DNA"/>
</dbReference>
<feature type="transmembrane region" description="Helical" evidence="2">
    <location>
        <begin position="461"/>
        <end position="480"/>
    </location>
</feature>
<protein>
    <recommendedName>
        <fullName evidence="5">WD40 repeat domain-containing protein</fullName>
    </recommendedName>
</protein>
<dbReference type="SUPFAM" id="SSF82171">
    <property type="entry name" value="DPP6 N-terminal domain-like"/>
    <property type="match status" value="2"/>
</dbReference>
<sequence>MSTPTPFDDETLTADLTRTFDALTADFTPAPLDAADLWQRGRHERRRDLLQVVAAAVVLVLLLTATALAAPVQVLPASTPDPSDPDAGAFPTRVHVPEIDDDVPIESEFPTGRASIALMIGSDRGTALVLLVDAVDGTHTVVSVPGLPLRNDTSTGSVWLSPDGWHLAYPTLTRTGVGTREAGLSVVDLRTGGTVSAPTGPAAATGWQVTDLAWSPDSTHFVWTASAFDTANPTEDTAVRLGRGTAESPVGTSVPVPDEAVGWFPALALSSDDVVVLANEDVRSTWRLVGDEIVVGATRRAVVSESDQESSEPDVPEMAGAGFSRDGASVIAGLGSHGDTASKKTTVAHDTRSLLNDSSDDPVSGVTQAWSIDADTDTGVALLGVTPAGALLLQPSFAAGSVYRGADDGDASGGSAIDAPVLLEFTSLYGASPEEFSLAVDLGDRAPVKFAAPEWERSHTWVLWALASGAAAVALVWAVFRSRTSRPSSEKNAEVPVTAVRVAPTTMFTLGFLGTCALLVTMALSVVPPVLGVPMAIGLALLAFAWGRKVWLPAASSPRRRTARTVVALAVVGCVTAWAAAPLAPVEGVEFAPGALPVTVEAPQGRVDEVFPGTRGTTPLDEVGRLSALTSTSRDMLMGVSATNGRHMVLDVDTQQFGMRTESPALALSPDGLLVVAPWEDLGTTTAESSAGLRLIDVTGGPERHLALTGEHGRPVTVEQVTFSADGSHLAWVGDEMNQFDEGGSSWSGEARTVGVTRVDDLTAGGWRIAKASENTAIAVSDDGVGRFVTGRRLATFTATTAPEVRRFVPTTPVWEGAAVSPDGTRLVLGVGNNDSLDLIEEGLWKVDLTTADATATPLDWAPTGALGVRPLGWSRLDELVVQTTSHQRLGSYLSPSFVEVQALRIDAGEIGDARLLSTAELPHQRPLWVATDLAHLDPVDFGEQRWPVTDERLWGIGIGAAGTLALLVLLGRDLGGAVRRRRRTGS</sequence>
<organism evidence="3 4">
    <name type="scientific">Nocardioides yefusunii</name>
    <dbReference type="NCBI Taxonomy" id="2500546"/>
    <lineage>
        <taxon>Bacteria</taxon>
        <taxon>Bacillati</taxon>
        <taxon>Actinomycetota</taxon>
        <taxon>Actinomycetes</taxon>
        <taxon>Propionibacteriales</taxon>
        <taxon>Nocardioidaceae</taxon>
        <taxon>Nocardioides</taxon>
    </lineage>
</organism>
<feature type="transmembrane region" description="Helical" evidence="2">
    <location>
        <begin position="954"/>
        <end position="972"/>
    </location>
</feature>
<gene>
    <name evidence="3" type="ORF">ACFPWU_09465</name>
</gene>
<feature type="transmembrane region" description="Helical" evidence="2">
    <location>
        <begin position="526"/>
        <end position="546"/>
    </location>
</feature>
<feature type="region of interest" description="Disordered" evidence="1">
    <location>
        <begin position="303"/>
        <end position="322"/>
    </location>
</feature>
<name>A0ABW1QYZ8_9ACTN</name>
<feature type="transmembrane region" description="Helical" evidence="2">
    <location>
        <begin position="49"/>
        <end position="70"/>
    </location>
</feature>
<dbReference type="RefSeq" id="WP_128221884.1">
    <property type="nucleotide sequence ID" value="NZ_CP034929.1"/>
</dbReference>
<feature type="transmembrane region" description="Helical" evidence="2">
    <location>
        <begin position="566"/>
        <end position="584"/>
    </location>
</feature>
<evidence type="ECO:0000256" key="1">
    <source>
        <dbReference type="SAM" id="MobiDB-lite"/>
    </source>
</evidence>
<evidence type="ECO:0008006" key="5">
    <source>
        <dbReference type="Google" id="ProtNLM"/>
    </source>
</evidence>
<keyword evidence="4" id="KW-1185">Reference proteome</keyword>